<keyword evidence="3" id="KW-1003">Cell membrane</keyword>
<dbReference type="FunFam" id="1.25.40.10:FF:000156">
    <property type="entry name" value="Cytochrome c-type biogenesis protein"/>
    <property type="match status" value="1"/>
</dbReference>
<dbReference type="InterPro" id="IPR005616">
    <property type="entry name" value="CcmH/CycL/Ccl2/NrfF_N"/>
</dbReference>
<evidence type="ECO:0000256" key="15">
    <source>
        <dbReference type="ARBA" id="ARBA00056594"/>
    </source>
</evidence>
<keyword evidence="10" id="KW-0201">Cytochrome c-type biogenesis</keyword>
<keyword evidence="11 16" id="KW-0802">TPR repeat</keyword>
<dbReference type="PANTHER" id="PTHR47870">
    <property type="entry name" value="CYTOCHROME C-TYPE BIOGENESIS PROTEIN CCMH"/>
    <property type="match status" value="1"/>
</dbReference>
<evidence type="ECO:0000256" key="9">
    <source>
        <dbReference type="ARBA" id="ARBA00022737"/>
    </source>
</evidence>
<dbReference type="InterPro" id="IPR038297">
    <property type="entry name" value="CcmH/CycL/NrfF/Ccl2_sf"/>
</dbReference>
<dbReference type="GO" id="GO:0017004">
    <property type="term" value="P:cytochrome complex assembly"/>
    <property type="evidence" value="ECO:0007669"/>
    <property type="project" value="UniProtKB-KW"/>
</dbReference>
<evidence type="ECO:0000259" key="19">
    <source>
        <dbReference type="Pfam" id="PF23914"/>
    </source>
</evidence>
<dbReference type="Proteomes" id="UP000034085">
    <property type="component" value="Chromosome"/>
</dbReference>
<evidence type="ECO:0000256" key="12">
    <source>
        <dbReference type="ARBA" id="ARBA00022989"/>
    </source>
</evidence>
<dbReference type="EMBL" id="CP011132">
    <property type="protein sequence ID" value="AKE59216.1"/>
    <property type="molecule type" value="Genomic_DNA"/>
</dbReference>
<feature type="transmembrane region" description="Helical" evidence="17">
    <location>
        <begin position="102"/>
        <end position="121"/>
    </location>
</feature>
<dbReference type="FunFam" id="1.10.8.640:FF:000001">
    <property type="entry name" value="Cytochrome c-type biogenesis protein"/>
    <property type="match status" value="1"/>
</dbReference>
<evidence type="ECO:0000256" key="17">
    <source>
        <dbReference type="RuleBase" id="RU364112"/>
    </source>
</evidence>
<evidence type="ECO:0000256" key="3">
    <source>
        <dbReference type="ARBA" id="ARBA00022475"/>
    </source>
</evidence>
<dbReference type="KEGG" id="cama:F384_11775"/>
<dbReference type="GO" id="GO:0005886">
    <property type="term" value="C:plasma membrane"/>
    <property type="evidence" value="ECO:0007669"/>
    <property type="project" value="UniProtKB-SubCell"/>
</dbReference>
<evidence type="ECO:0000256" key="5">
    <source>
        <dbReference type="ARBA" id="ARBA00022617"/>
    </source>
</evidence>
<feature type="chain" id="PRO_5011021133" description="Cytochrome c-type biogenesis protein" evidence="17">
    <location>
        <begin position="19"/>
        <end position="350"/>
    </location>
</feature>
<evidence type="ECO:0000313" key="20">
    <source>
        <dbReference type="EMBL" id="AKE59216.1"/>
    </source>
</evidence>
<evidence type="ECO:0000256" key="14">
    <source>
        <dbReference type="ARBA" id="ARBA00023136"/>
    </source>
</evidence>
<proteinExistence type="inferred from homology"/>
<evidence type="ECO:0000256" key="10">
    <source>
        <dbReference type="ARBA" id="ARBA00022748"/>
    </source>
</evidence>
<dbReference type="SUPFAM" id="SSF48452">
    <property type="entry name" value="TPR-like"/>
    <property type="match status" value="1"/>
</dbReference>
<organism evidence="20 21">
    <name type="scientific">Citrobacter amalonaticus Y19</name>
    <dbReference type="NCBI Taxonomy" id="1261127"/>
    <lineage>
        <taxon>Bacteria</taxon>
        <taxon>Pseudomonadati</taxon>
        <taxon>Pseudomonadota</taxon>
        <taxon>Gammaproteobacteria</taxon>
        <taxon>Enterobacterales</taxon>
        <taxon>Enterobacteriaceae</taxon>
        <taxon>Citrobacter</taxon>
    </lineage>
</organism>
<dbReference type="InterPro" id="IPR019734">
    <property type="entry name" value="TPR_rpt"/>
</dbReference>
<dbReference type="GO" id="GO:0016829">
    <property type="term" value="F:lyase activity"/>
    <property type="evidence" value="ECO:0007669"/>
    <property type="project" value="UniProtKB-KW"/>
</dbReference>
<evidence type="ECO:0000256" key="4">
    <source>
        <dbReference type="ARBA" id="ARBA00022519"/>
    </source>
</evidence>
<dbReference type="Gene3D" id="1.10.8.640">
    <property type="entry name" value="Cytochrome C biogenesis protein"/>
    <property type="match status" value="1"/>
</dbReference>
<keyword evidence="12 17" id="KW-1133">Transmembrane helix</keyword>
<evidence type="ECO:0000256" key="7">
    <source>
        <dbReference type="ARBA" id="ARBA00022723"/>
    </source>
</evidence>
<dbReference type="InterPro" id="IPR056413">
    <property type="entry name" value="TPR_CcmH_CycH"/>
</dbReference>
<dbReference type="Pfam" id="PF03918">
    <property type="entry name" value="CcmH"/>
    <property type="match status" value="1"/>
</dbReference>
<evidence type="ECO:0000256" key="13">
    <source>
        <dbReference type="ARBA" id="ARBA00023004"/>
    </source>
</evidence>
<dbReference type="Gene3D" id="1.25.40.10">
    <property type="entry name" value="Tetratricopeptide repeat domain"/>
    <property type="match status" value="1"/>
</dbReference>
<evidence type="ECO:0000313" key="21">
    <source>
        <dbReference type="Proteomes" id="UP000034085"/>
    </source>
</evidence>
<name>A0A0F6TV57_CITAM</name>
<reference evidence="20 21" key="1">
    <citation type="journal article" date="2013" name="Appl. Microbiol. Biotechnol.">
        <title>Glycerol assimilation and production of 1,3-propanediol by Citrobacter amalonaticus Y19.</title>
        <authorList>
            <person name="Ainala S.K."/>
            <person name="Ashok S."/>
            <person name="Ko Y."/>
            <person name="Park S."/>
        </authorList>
    </citation>
    <scope>NUCLEOTIDE SEQUENCE [LARGE SCALE GENOMIC DNA]</scope>
    <source>
        <strain evidence="20 21">Y19</strain>
    </source>
</reference>
<comment type="function">
    <text evidence="15">May be required for the biogenesis of c-type cytochromes. Possible subunit of a heme lyase.</text>
</comment>
<feature type="repeat" description="TPR" evidence="16">
    <location>
        <begin position="223"/>
        <end position="256"/>
    </location>
</feature>
<gene>
    <name evidence="20" type="ORF">F384_11775</name>
</gene>
<comment type="subcellular location">
    <subcellularLocation>
        <location evidence="1">Cell inner membrane</location>
        <topology evidence="1">Multi-pass membrane protein</topology>
    </subcellularLocation>
</comment>
<keyword evidence="20" id="KW-0456">Lyase</keyword>
<keyword evidence="13 17" id="KW-0408">Iron</keyword>
<dbReference type="InterPro" id="IPR051263">
    <property type="entry name" value="C-type_cytochrome_biogenesis"/>
</dbReference>
<dbReference type="PANTHER" id="PTHR47870:SF1">
    <property type="entry name" value="CYTOCHROME C-TYPE BIOGENESIS PROTEIN CCMH"/>
    <property type="match status" value="1"/>
</dbReference>
<dbReference type="OrthoDB" id="9776053at2"/>
<keyword evidence="8 17" id="KW-0732">Signal</keyword>
<dbReference type="PATRIC" id="fig|1261127.3.peg.2461"/>
<evidence type="ECO:0000256" key="16">
    <source>
        <dbReference type="PROSITE-ProRule" id="PRU00339"/>
    </source>
</evidence>
<keyword evidence="4" id="KW-0997">Cell inner membrane</keyword>
<evidence type="ECO:0000256" key="1">
    <source>
        <dbReference type="ARBA" id="ARBA00004429"/>
    </source>
</evidence>
<keyword evidence="5 17" id="KW-0349">Heme</keyword>
<comment type="similarity">
    <text evidence="2 17">Belongs to the CcmH/CycL/Ccl2/NrfF family.</text>
</comment>
<dbReference type="AlphaFoldDB" id="A0A0F6TV57"/>
<evidence type="ECO:0000256" key="11">
    <source>
        <dbReference type="ARBA" id="ARBA00022803"/>
    </source>
</evidence>
<evidence type="ECO:0000256" key="8">
    <source>
        <dbReference type="ARBA" id="ARBA00022729"/>
    </source>
</evidence>
<evidence type="ECO:0000259" key="18">
    <source>
        <dbReference type="Pfam" id="PF03918"/>
    </source>
</evidence>
<feature type="transmembrane region" description="Helical" evidence="17">
    <location>
        <begin position="148"/>
        <end position="167"/>
    </location>
</feature>
<dbReference type="HOGENOM" id="CLU_036074_0_0_6"/>
<dbReference type="Pfam" id="PF23914">
    <property type="entry name" value="TPR_CcmH_CycH"/>
    <property type="match status" value="1"/>
</dbReference>
<dbReference type="GO" id="GO:0046872">
    <property type="term" value="F:metal ion binding"/>
    <property type="evidence" value="ECO:0007669"/>
    <property type="project" value="UniProtKB-KW"/>
</dbReference>
<keyword evidence="9" id="KW-0677">Repeat</keyword>
<feature type="signal peptide" evidence="17">
    <location>
        <begin position="1"/>
        <end position="18"/>
    </location>
</feature>
<feature type="domain" description="Cytochrome c-type biogenesis protein H TPR" evidence="19">
    <location>
        <begin position="174"/>
        <end position="331"/>
    </location>
</feature>
<keyword evidence="7 17" id="KW-0479">Metal-binding</keyword>
<keyword evidence="14 17" id="KW-0472">Membrane</keyword>
<protein>
    <recommendedName>
        <fullName evidence="17">Cytochrome c-type biogenesis protein</fullName>
    </recommendedName>
</protein>
<sequence length="350" mass="39135">MRILLSVLMLLLSANALATIDVMQFKDETQEQQFRQLTEQLRCPKCQNNSIADSNSMIATDLRQKVYELMQEGKSQKEIVDYMVARYGNFVTYDPPLTPLTVLLWVLPVAAIGAGGWIIVARSRRRVRLKREVFPDEMTLAEGKRAGLAVYLPGIVIAVIVSAVSYYQTGSYKQVAIWQQATAQSPALLERALDPKAQPLDEEEMTRLALGLRTRLQSDATNVEGWIMLGRIGMVLGNASTATEAYANAYRLDPKNSDAALGYAEALTRSSDPDDNRRGGELLRELVRSDHANVRVLSMYAFNAYEQERFGDAVAAWEMMLKMLPANDTRRAVIERSIAQAMQHLSPKSE</sequence>
<evidence type="ECO:0000256" key="2">
    <source>
        <dbReference type="ARBA" id="ARBA00010342"/>
    </source>
</evidence>
<dbReference type="InterPro" id="IPR011990">
    <property type="entry name" value="TPR-like_helical_dom_sf"/>
</dbReference>
<feature type="domain" description="CcmH/CycL/Ccl2/NrfF N-terminal" evidence="18">
    <location>
        <begin position="7"/>
        <end position="132"/>
    </location>
</feature>
<dbReference type="RefSeq" id="WP_046481695.1">
    <property type="nucleotide sequence ID" value="NZ_CP011132.1"/>
</dbReference>
<evidence type="ECO:0000256" key="6">
    <source>
        <dbReference type="ARBA" id="ARBA00022692"/>
    </source>
</evidence>
<keyword evidence="6 17" id="KW-0812">Transmembrane</keyword>
<dbReference type="CDD" id="cd16378">
    <property type="entry name" value="CcmH_N"/>
    <property type="match status" value="1"/>
</dbReference>
<accession>A0A0F6TV57</accession>
<dbReference type="PROSITE" id="PS50005">
    <property type="entry name" value="TPR"/>
    <property type="match status" value="1"/>
</dbReference>